<gene>
    <name evidence="2" type="ORF">ABR2091_0718</name>
</gene>
<keyword evidence="1" id="KW-1133">Transmembrane helix</keyword>
<protein>
    <submittedName>
        <fullName evidence="2">Putative membrane protein</fullName>
    </submittedName>
</protein>
<dbReference type="EMBL" id="LN997846">
    <property type="protein sequence ID" value="CUW34131.1"/>
    <property type="molecule type" value="Genomic_DNA"/>
</dbReference>
<organism evidence="2 3">
    <name type="scientific">Acinetobacter baumannii</name>
    <dbReference type="NCBI Taxonomy" id="470"/>
    <lineage>
        <taxon>Bacteria</taxon>
        <taxon>Pseudomonadati</taxon>
        <taxon>Pseudomonadota</taxon>
        <taxon>Gammaproteobacteria</taxon>
        <taxon>Moraxellales</taxon>
        <taxon>Moraxellaceae</taxon>
        <taxon>Acinetobacter</taxon>
        <taxon>Acinetobacter calcoaceticus/baumannii complex</taxon>
    </lineage>
</organism>
<evidence type="ECO:0000313" key="3">
    <source>
        <dbReference type="Proteomes" id="UP000066661"/>
    </source>
</evidence>
<name>A0A7U7KCF7_ACIBA</name>
<keyword evidence="1" id="KW-0472">Membrane</keyword>
<reference evidence="2 3" key="1">
    <citation type="submission" date="2015-12" db="EMBL/GenBank/DDBJ databases">
        <authorList>
            <person name="Wibberg D."/>
        </authorList>
    </citation>
    <scope>NUCLEOTIDE SEQUENCE [LARGE SCALE GENOMIC DNA]</scope>
    <source>
        <strain evidence="2">R2091</strain>
    </source>
</reference>
<evidence type="ECO:0000313" key="2">
    <source>
        <dbReference type="EMBL" id="CUW34131.1"/>
    </source>
</evidence>
<dbReference type="AlphaFoldDB" id="A0A7U7KCF7"/>
<accession>A0A7U7KCF7</accession>
<keyword evidence="1" id="KW-0812">Transmembrane</keyword>
<evidence type="ECO:0000256" key="1">
    <source>
        <dbReference type="SAM" id="Phobius"/>
    </source>
</evidence>
<dbReference type="Proteomes" id="UP000066661">
    <property type="component" value="Chromosome I"/>
</dbReference>
<proteinExistence type="predicted"/>
<feature type="transmembrane region" description="Helical" evidence="1">
    <location>
        <begin position="15"/>
        <end position="34"/>
    </location>
</feature>
<sequence length="47" mass="5152">MNITNVILLISSMPLYGWIVISILAIAILVLALNTKMNIKIDIKAKA</sequence>